<evidence type="ECO:0000256" key="3">
    <source>
        <dbReference type="ARBA" id="ARBA00022475"/>
    </source>
</evidence>
<comment type="similarity">
    <text evidence="2">Belongs to the CD36 family.</text>
</comment>
<keyword evidence="8 13" id="KW-0472">Membrane</keyword>
<keyword evidence="5 13" id="KW-0812">Transmembrane</keyword>
<dbReference type="GO" id="GO:0007608">
    <property type="term" value="P:sensory perception of smell"/>
    <property type="evidence" value="ECO:0007669"/>
    <property type="project" value="UniProtKB-KW"/>
</dbReference>
<dbReference type="Pfam" id="PF01130">
    <property type="entry name" value="CD36"/>
    <property type="match status" value="1"/>
</dbReference>
<feature type="transmembrane region" description="Helical" evidence="13">
    <location>
        <begin position="476"/>
        <end position="497"/>
    </location>
</feature>
<feature type="transmembrane region" description="Helical" evidence="13">
    <location>
        <begin position="12"/>
        <end position="34"/>
    </location>
</feature>
<evidence type="ECO:0000256" key="4">
    <source>
        <dbReference type="ARBA" id="ARBA00022606"/>
    </source>
</evidence>
<evidence type="ECO:0000256" key="9">
    <source>
        <dbReference type="ARBA" id="ARBA00023157"/>
    </source>
</evidence>
<sequence length="502" mass="57149">MEKKCTCRVKVYLAFTIVSIVLFIVSLVLAFKIIPDVIHIEIAKSVRLENNTDQFDRFMKLPFPLDFSVYMFQVENPDEVLQGAKPNLTQIGPFVYNESMEKLEHFYDTSDDSISYTTNLTFTFDQEASNGLDENRTITVLNPPYWITLQTGEELGMSSIISYCMKYYFASHNSMFITATVRELLFDGIIFMEPPSDILCWITFGTVYTVSASKKFVDKVPDGTLRFSYLNYKVRSNDGLYSVNRGIDDVSQLGNIMRLNNETHTQIWSTDNSTCDEIEGTDSTIYAPYIETDSTLRIYSTDICRYVEIYYKEDGTYKDVDGLRFSTTNQTLRASTANPADDCFCSNSTKDLNGTASCFLDGILDLQPCLGVPVLLSFPHFLGAEQYTKYVDNMHPNASIHETSLLVEPNTGTPLMGAKRIQFNTVVRPIDGVQQFENVSRSVLPLFWIEEGVELTDDYIDLLNDLYFSKKKLADIIQWTFMGVSAGMTVIFTTVFVRVRFF</sequence>
<comment type="subcellular location">
    <subcellularLocation>
        <location evidence="1">Cell membrane</location>
    </subcellularLocation>
</comment>
<accession>A0A2U9NK50</accession>
<protein>
    <recommendedName>
        <fullName evidence="12">Sensory neuron membrane protein 2</fullName>
    </recommendedName>
</protein>
<dbReference type="GO" id="GO:0005737">
    <property type="term" value="C:cytoplasm"/>
    <property type="evidence" value="ECO:0007669"/>
    <property type="project" value="TreeGrafter"/>
</dbReference>
<dbReference type="PANTHER" id="PTHR11923:SF109">
    <property type="entry name" value="SENSORY NEURON MEMBRANE PROTEIN 2"/>
    <property type="match status" value="1"/>
</dbReference>
<dbReference type="AlphaFoldDB" id="A0A2U9NK50"/>
<keyword evidence="6" id="KW-0552">Olfaction</keyword>
<keyword evidence="11" id="KW-0325">Glycoprotein</keyword>
<proteinExistence type="evidence at transcript level"/>
<evidence type="ECO:0000256" key="13">
    <source>
        <dbReference type="SAM" id="Phobius"/>
    </source>
</evidence>
<dbReference type="PRINTS" id="PR01609">
    <property type="entry name" value="CD36FAMILY"/>
</dbReference>
<keyword evidence="7 13" id="KW-1133">Transmembrane helix</keyword>
<evidence type="ECO:0000256" key="7">
    <source>
        <dbReference type="ARBA" id="ARBA00022989"/>
    </source>
</evidence>
<evidence type="ECO:0000313" key="14">
    <source>
        <dbReference type="EMBL" id="AWT23278.1"/>
    </source>
</evidence>
<keyword evidence="9" id="KW-1015">Disulfide bond</keyword>
<evidence type="ECO:0000256" key="11">
    <source>
        <dbReference type="ARBA" id="ARBA00023180"/>
    </source>
</evidence>
<reference evidence="14" key="1">
    <citation type="submission" date="2017-06" db="EMBL/GenBank/DDBJ databases">
        <title>Comparative transcriptome analysis of chemosensory genes in two sister blister beetles provides insights into chemosensory adaptability.</title>
        <authorList>
            <person name="Wu Y."/>
            <person name="Chen X."/>
        </authorList>
    </citation>
    <scope>NUCLEOTIDE SEQUENCE</scope>
</reference>
<evidence type="ECO:0000256" key="6">
    <source>
        <dbReference type="ARBA" id="ARBA00022725"/>
    </source>
</evidence>
<dbReference type="InterPro" id="IPR002159">
    <property type="entry name" value="CD36_fam"/>
</dbReference>
<dbReference type="GO" id="GO:0005044">
    <property type="term" value="F:scavenger receptor activity"/>
    <property type="evidence" value="ECO:0007669"/>
    <property type="project" value="TreeGrafter"/>
</dbReference>
<keyword evidence="10" id="KW-0675">Receptor</keyword>
<evidence type="ECO:0000256" key="2">
    <source>
        <dbReference type="ARBA" id="ARBA00010532"/>
    </source>
</evidence>
<evidence type="ECO:0000256" key="1">
    <source>
        <dbReference type="ARBA" id="ARBA00004236"/>
    </source>
</evidence>
<evidence type="ECO:0000256" key="10">
    <source>
        <dbReference type="ARBA" id="ARBA00023170"/>
    </source>
</evidence>
<evidence type="ECO:0000256" key="5">
    <source>
        <dbReference type="ARBA" id="ARBA00022692"/>
    </source>
</evidence>
<organism evidence="14">
    <name type="scientific">Hycleus cichorii</name>
    <dbReference type="NCBI Taxonomy" id="1270216"/>
    <lineage>
        <taxon>Eukaryota</taxon>
        <taxon>Metazoa</taxon>
        <taxon>Ecdysozoa</taxon>
        <taxon>Arthropoda</taxon>
        <taxon>Hexapoda</taxon>
        <taxon>Insecta</taxon>
        <taxon>Pterygota</taxon>
        <taxon>Neoptera</taxon>
        <taxon>Endopterygota</taxon>
        <taxon>Coleoptera</taxon>
        <taxon>Polyphaga</taxon>
        <taxon>Cucujiformia</taxon>
        <taxon>Meloidae</taxon>
        <taxon>Meloinae</taxon>
        <taxon>Hycleus</taxon>
    </lineage>
</organism>
<keyword evidence="4" id="KW-0716">Sensory transduction</keyword>
<dbReference type="PANTHER" id="PTHR11923">
    <property type="entry name" value="SCAVENGER RECEPTOR CLASS B TYPE-1 SR-B1"/>
    <property type="match status" value="1"/>
</dbReference>
<evidence type="ECO:0000256" key="8">
    <source>
        <dbReference type="ARBA" id="ARBA00023136"/>
    </source>
</evidence>
<dbReference type="EMBL" id="MF385106">
    <property type="protein sequence ID" value="AWT23278.1"/>
    <property type="molecule type" value="mRNA"/>
</dbReference>
<keyword evidence="3" id="KW-1003">Cell membrane</keyword>
<dbReference type="GO" id="GO:0005886">
    <property type="term" value="C:plasma membrane"/>
    <property type="evidence" value="ECO:0007669"/>
    <property type="project" value="UniProtKB-SubCell"/>
</dbReference>
<name>A0A2U9NK50_9CUCU</name>
<evidence type="ECO:0000256" key="12">
    <source>
        <dbReference type="ARBA" id="ARBA00040645"/>
    </source>
</evidence>